<name>A0A9X9LCI8_GULGU</name>
<reference evidence="1 2" key="1">
    <citation type="submission" date="2018-10" db="EMBL/GenBank/DDBJ databases">
        <authorList>
            <person name="Ekblom R."/>
            <person name="Jareborg N."/>
        </authorList>
    </citation>
    <scope>NUCLEOTIDE SEQUENCE [LARGE SCALE GENOMIC DNA]</scope>
    <source>
        <tissue evidence="1">Muscle</tissue>
    </source>
</reference>
<gene>
    <name evidence="1" type="ORF">BN2614_LOCUS6</name>
</gene>
<sequence length="53" mass="5831">MAVTGSQLERSCYLLLGKEVLDQGAHDLLRGPRCAEVRDKEAPVRLLRIANPA</sequence>
<protein>
    <submittedName>
        <fullName evidence="1">Uncharacterized protein</fullName>
    </submittedName>
</protein>
<proteinExistence type="predicted"/>
<dbReference type="AlphaFoldDB" id="A0A9X9LCI8"/>
<accession>A0A9X9LCI8</accession>
<evidence type="ECO:0000313" key="1">
    <source>
        <dbReference type="EMBL" id="VCW49279.1"/>
    </source>
</evidence>
<dbReference type="EMBL" id="CYRY02000273">
    <property type="protein sequence ID" value="VCW49279.1"/>
    <property type="molecule type" value="Genomic_DNA"/>
</dbReference>
<comment type="caution">
    <text evidence="1">The sequence shown here is derived from an EMBL/GenBank/DDBJ whole genome shotgun (WGS) entry which is preliminary data.</text>
</comment>
<organism evidence="1 2">
    <name type="scientific">Gulo gulo</name>
    <name type="common">Wolverine</name>
    <name type="synonym">Gluton</name>
    <dbReference type="NCBI Taxonomy" id="48420"/>
    <lineage>
        <taxon>Eukaryota</taxon>
        <taxon>Metazoa</taxon>
        <taxon>Chordata</taxon>
        <taxon>Craniata</taxon>
        <taxon>Vertebrata</taxon>
        <taxon>Euteleostomi</taxon>
        <taxon>Mammalia</taxon>
        <taxon>Eutheria</taxon>
        <taxon>Laurasiatheria</taxon>
        <taxon>Carnivora</taxon>
        <taxon>Caniformia</taxon>
        <taxon>Musteloidea</taxon>
        <taxon>Mustelidae</taxon>
        <taxon>Guloninae</taxon>
        <taxon>Gulo</taxon>
    </lineage>
</organism>
<evidence type="ECO:0000313" key="2">
    <source>
        <dbReference type="Proteomes" id="UP000269945"/>
    </source>
</evidence>
<dbReference type="Proteomes" id="UP000269945">
    <property type="component" value="Unassembled WGS sequence"/>
</dbReference>
<keyword evidence="2" id="KW-1185">Reference proteome</keyword>